<dbReference type="PANTHER" id="PTHR40628">
    <property type="entry name" value="CHROMO DOMAIN-CONTAINING PROTEIN"/>
    <property type="match status" value="1"/>
</dbReference>
<comment type="caution">
    <text evidence="1">The sequence shown here is derived from an EMBL/GenBank/DDBJ whole genome shotgun (WGS) entry which is preliminary data.</text>
</comment>
<dbReference type="Proteomes" id="UP001498476">
    <property type="component" value="Unassembled WGS sequence"/>
</dbReference>
<gene>
    <name evidence="1" type="ORF">QQX98_008659</name>
</gene>
<organism evidence="1 2">
    <name type="scientific">Neonectria punicea</name>
    <dbReference type="NCBI Taxonomy" id="979145"/>
    <lineage>
        <taxon>Eukaryota</taxon>
        <taxon>Fungi</taxon>
        <taxon>Dikarya</taxon>
        <taxon>Ascomycota</taxon>
        <taxon>Pezizomycotina</taxon>
        <taxon>Sordariomycetes</taxon>
        <taxon>Hypocreomycetidae</taxon>
        <taxon>Hypocreales</taxon>
        <taxon>Nectriaceae</taxon>
        <taxon>Neonectria</taxon>
    </lineage>
</organism>
<sequence length="222" mass="24262">MGGKTQVVGIGTVDLPTKTDPTKTGPRAHGILRLKNVLHAPGLLCNIIGKPIADDYRIQDISSRPDQSGFIINRSNGRSAAYFKPLDRFKFFEVRLSGPPIGPKVGPSPLSQQGIMLIHAFWPNSEREKFIALQAAKAAATDGLTDVEKAWLKEHGGEYRFLKNHGLSIYKEEDREEGRITLRAVMSDSDVSDRDTPTAAFCSPIMNGFVMMARPGNLSNGA</sequence>
<accession>A0ABR1GUX8</accession>
<proteinExistence type="predicted"/>
<dbReference type="EMBL" id="JAZAVJ010000160">
    <property type="protein sequence ID" value="KAK7409166.1"/>
    <property type="molecule type" value="Genomic_DNA"/>
</dbReference>
<protein>
    <submittedName>
        <fullName evidence="1">Uncharacterized protein</fullName>
    </submittedName>
</protein>
<reference evidence="1 2" key="1">
    <citation type="journal article" date="2025" name="Microbiol. Resour. Announc.">
        <title>Draft genome sequences for Neonectria magnoliae and Neonectria punicea, canker pathogens of Liriodendron tulipifera and Acer saccharum in West Virginia.</title>
        <authorList>
            <person name="Petronek H.M."/>
            <person name="Kasson M.T."/>
            <person name="Metheny A.M."/>
            <person name="Stauder C.M."/>
            <person name="Lovett B."/>
            <person name="Lynch S.C."/>
            <person name="Garnas J.R."/>
            <person name="Kasson L.R."/>
            <person name="Stajich J.E."/>
        </authorList>
    </citation>
    <scope>NUCLEOTIDE SEQUENCE [LARGE SCALE GENOMIC DNA]</scope>
    <source>
        <strain evidence="1 2">NRRL 64653</strain>
    </source>
</reference>
<dbReference type="PANTHER" id="PTHR40628:SF1">
    <property type="entry name" value="CHROMO DOMAIN-CONTAINING PROTEIN"/>
    <property type="match status" value="1"/>
</dbReference>
<name>A0ABR1GUX8_9HYPO</name>
<evidence type="ECO:0000313" key="1">
    <source>
        <dbReference type="EMBL" id="KAK7409166.1"/>
    </source>
</evidence>
<evidence type="ECO:0000313" key="2">
    <source>
        <dbReference type="Proteomes" id="UP001498476"/>
    </source>
</evidence>
<keyword evidence="2" id="KW-1185">Reference proteome</keyword>